<sequence>VIINGYYPPEGSNFKYPAKLKDSEHIIHMSHL</sequence>
<organism evidence="1">
    <name type="scientific">human gut metagenome</name>
    <dbReference type="NCBI Taxonomy" id="408170"/>
    <lineage>
        <taxon>unclassified sequences</taxon>
        <taxon>metagenomes</taxon>
        <taxon>organismal metagenomes</taxon>
    </lineage>
</organism>
<proteinExistence type="predicted"/>
<feature type="non-terminal residue" evidence="1">
    <location>
        <position position="1"/>
    </location>
</feature>
<gene>
    <name evidence="1" type="ORF">Q604_UNBC09888G0002</name>
</gene>
<name>W1Y017_9ZZZZ</name>
<dbReference type="AlphaFoldDB" id="W1Y017"/>
<accession>W1Y017</accession>
<protein>
    <submittedName>
        <fullName evidence="1">Uncharacterized protein</fullName>
    </submittedName>
</protein>
<comment type="caution">
    <text evidence="1">The sequence shown here is derived from an EMBL/GenBank/DDBJ whole genome shotgun (WGS) entry which is preliminary data.</text>
</comment>
<reference evidence="1" key="1">
    <citation type="submission" date="2013-12" db="EMBL/GenBank/DDBJ databases">
        <title>A Varibaculum cambriense genome reconstructed from a premature infant gut community with otherwise low bacterial novelty that shifts toward anaerobic metabolism during the third week of life.</title>
        <authorList>
            <person name="Brown C.T."/>
            <person name="Sharon I."/>
            <person name="Thomas B.C."/>
            <person name="Castelle C.J."/>
            <person name="Morowitz M.J."/>
            <person name="Banfield J.F."/>
        </authorList>
    </citation>
    <scope>NUCLEOTIDE SEQUENCE</scope>
</reference>
<dbReference type="EMBL" id="AZMM01009888">
    <property type="protein sequence ID" value="ETJ35756.1"/>
    <property type="molecule type" value="Genomic_DNA"/>
</dbReference>
<evidence type="ECO:0000313" key="1">
    <source>
        <dbReference type="EMBL" id="ETJ35756.1"/>
    </source>
</evidence>